<evidence type="ECO:0000256" key="5">
    <source>
        <dbReference type="ARBA" id="ARBA00022989"/>
    </source>
</evidence>
<dbReference type="PROSITE" id="PS50928">
    <property type="entry name" value="ABC_TM1"/>
    <property type="match status" value="1"/>
</dbReference>
<dbReference type="SUPFAM" id="SSF161098">
    <property type="entry name" value="MetI-like"/>
    <property type="match status" value="1"/>
</dbReference>
<dbReference type="InterPro" id="IPR000515">
    <property type="entry name" value="MetI-like"/>
</dbReference>
<keyword evidence="5 7" id="KW-1133">Transmembrane helix</keyword>
<keyword evidence="2 7" id="KW-0813">Transport</keyword>
<reference evidence="9 10" key="1">
    <citation type="submission" date="2022-10" db="EMBL/GenBank/DDBJ databases">
        <authorList>
            <person name="Xie J."/>
            <person name="Shen N."/>
        </authorList>
    </citation>
    <scope>NUCLEOTIDE SEQUENCE [LARGE SCALE GENOMIC DNA]</scope>
    <source>
        <strain evidence="9 10">YIM65594</strain>
    </source>
</reference>
<evidence type="ECO:0000313" key="9">
    <source>
        <dbReference type="EMBL" id="MEB8340863.1"/>
    </source>
</evidence>
<sequence length="297" mass="31704">MSSPALVVATETEPTAEDAPAGAAALRELLRKPRFVLSGVVILVIVAMAAFPRLFTSADPTACNLRYSKIGPSAAHWFGYDIQGCDYFANVIYGARPSVLVSVSVSLVGFVVACTLGMLAGYFPGFVDGLVSRTADVLFALPGIVAMIVILQAFSARSVWTIAFVIVLLGWPAGMRLMRSTVLSVRSREYVLAARVLGATAPHILRKHIFPNSVAPLLSLTTLSVGVAVGTEAALTFLGIGLQPPTISWGLQIAIAASYRDDIHLFVFPALFLTLTVMSFMMMGDTVRDALDPKLRK</sequence>
<gene>
    <name evidence="9" type="ORF">OKJ99_25515</name>
</gene>
<keyword evidence="3" id="KW-1003">Cell membrane</keyword>
<dbReference type="CDD" id="cd06261">
    <property type="entry name" value="TM_PBP2"/>
    <property type="match status" value="1"/>
</dbReference>
<proteinExistence type="inferred from homology"/>
<evidence type="ECO:0000256" key="4">
    <source>
        <dbReference type="ARBA" id="ARBA00022692"/>
    </source>
</evidence>
<feature type="transmembrane region" description="Helical" evidence="7">
    <location>
        <begin position="99"/>
        <end position="123"/>
    </location>
</feature>
<evidence type="ECO:0000256" key="2">
    <source>
        <dbReference type="ARBA" id="ARBA00022448"/>
    </source>
</evidence>
<evidence type="ECO:0000256" key="1">
    <source>
        <dbReference type="ARBA" id="ARBA00004651"/>
    </source>
</evidence>
<dbReference type="PANTHER" id="PTHR43386:SF6">
    <property type="entry name" value="ABC TRANSPORTER PERMEASE PROTEIN"/>
    <property type="match status" value="1"/>
</dbReference>
<keyword evidence="4 7" id="KW-0812">Transmembrane</keyword>
<dbReference type="InterPro" id="IPR050366">
    <property type="entry name" value="BP-dependent_transpt_permease"/>
</dbReference>
<evidence type="ECO:0000313" key="10">
    <source>
        <dbReference type="Proteomes" id="UP001354931"/>
    </source>
</evidence>
<keyword evidence="10" id="KW-1185">Reference proteome</keyword>
<dbReference type="Gene3D" id="1.10.3720.10">
    <property type="entry name" value="MetI-like"/>
    <property type="match status" value="1"/>
</dbReference>
<dbReference type="PANTHER" id="PTHR43386">
    <property type="entry name" value="OLIGOPEPTIDE TRANSPORT SYSTEM PERMEASE PROTEIN APPC"/>
    <property type="match status" value="1"/>
</dbReference>
<evidence type="ECO:0000256" key="3">
    <source>
        <dbReference type="ARBA" id="ARBA00022475"/>
    </source>
</evidence>
<accession>A0ABU6FA96</accession>
<evidence type="ECO:0000259" key="8">
    <source>
        <dbReference type="PROSITE" id="PS50928"/>
    </source>
</evidence>
<feature type="transmembrane region" description="Helical" evidence="7">
    <location>
        <begin position="160"/>
        <end position="178"/>
    </location>
</feature>
<comment type="subcellular location">
    <subcellularLocation>
        <location evidence="1 7">Cell membrane</location>
        <topology evidence="1 7">Multi-pass membrane protein</topology>
    </subcellularLocation>
</comment>
<dbReference type="RefSeq" id="WP_326019842.1">
    <property type="nucleotide sequence ID" value="NZ_JAOZYC010000137.1"/>
</dbReference>
<protein>
    <submittedName>
        <fullName evidence="9">ABC transporter permease</fullName>
    </submittedName>
</protein>
<comment type="caution">
    <text evidence="9">The sequence shown here is derived from an EMBL/GenBank/DDBJ whole genome shotgun (WGS) entry which is preliminary data.</text>
</comment>
<organism evidence="9 10">
    <name type="scientific">Streptomyces endophyticus</name>
    <dbReference type="NCBI Taxonomy" id="714166"/>
    <lineage>
        <taxon>Bacteria</taxon>
        <taxon>Bacillati</taxon>
        <taxon>Actinomycetota</taxon>
        <taxon>Actinomycetes</taxon>
        <taxon>Kitasatosporales</taxon>
        <taxon>Streptomycetaceae</taxon>
        <taxon>Streptomyces</taxon>
    </lineage>
</organism>
<feature type="transmembrane region" description="Helical" evidence="7">
    <location>
        <begin position="135"/>
        <end position="154"/>
    </location>
</feature>
<keyword evidence="6 7" id="KW-0472">Membrane</keyword>
<feature type="domain" description="ABC transmembrane type-1" evidence="8">
    <location>
        <begin position="99"/>
        <end position="284"/>
    </location>
</feature>
<comment type="similarity">
    <text evidence="7">Belongs to the binding-protein-dependent transport system permease family.</text>
</comment>
<feature type="transmembrane region" description="Helical" evidence="7">
    <location>
        <begin position="263"/>
        <end position="283"/>
    </location>
</feature>
<dbReference type="InterPro" id="IPR035906">
    <property type="entry name" value="MetI-like_sf"/>
</dbReference>
<dbReference type="EMBL" id="JAOZYC010000137">
    <property type="protein sequence ID" value="MEB8340863.1"/>
    <property type="molecule type" value="Genomic_DNA"/>
</dbReference>
<feature type="transmembrane region" description="Helical" evidence="7">
    <location>
        <begin position="217"/>
        <end position="242"/>
    </location>
</feature>
<dbReference type="Proteomes" id="UP001354931">
    <property type="component" value="Unassembled WGS sequence"/>
</dbReference>
<evidence type="ECO:0000256" key="7">
    <source>
        <dbReference type="RuleBase" id="RU363032"/>
    </source>
</evidence>
<evidence type="ECO:0000256" key="6">
    <source>
        <dbReference type="ARBA" id="ARBA00023136"/>
    </source>
</evidence>
<feature type="transmembrane region" description="Helical" evidence="7">
    <location>
        <begin position="35"/>
        <end position="55"/>
    </location>
</feature>
<dbReference type="Pfam" id="PF00528">
    <property type="entry name" value="BPD_transp_1"/>
    <property type="match status" value="1"/>
</dbReference>
<name>A0ABU6FA96_9ACTN</name>